<feature type="compositionally biased region" description="Basic and acidic residues" evidence="1">
    <location>
        <begin position="290"/>
        <end position="301"/>
    </location>
</feature>
<dbReference type="OMA" id="HKGDHHN"/>
<gene>
    <name evidence="3" type="ORF">PGO_070620</name>
</gene>
<evidence type="ECO:0000256" key="1">
    <source>
        <dbReference type="SAM" id="MobiDB-lite"/>
    </source>
</evidence>
<evidence type="ECO:0000313" key="3">
    <source>
        <dbReference type="EMBL" id="GAW80147.1"/>
    </source>
</evidence>
<feature type="transmembrane region" description="Helical" evidence="2">
    <location>
        <begin position="1460"/>
        <end position="1483"/>
    </location>
</feature>
<name>A0A1Y1JG09_PLAGO</name>
<organism evidence="3 4">
    <name type="scientific">Plasmodium gonderi</name>
    <dbReference type="NCBI Taxonomy" id="77519"/>
    <lineage>
        <taxon>Eukaryota</taxon>
        <taxon>Sar</taxon>
        <taxon>Alveolata</taxon>
        <taxon>Apicomplexa</taxon>
        <taxon>Aconoidasida</taxon>
        <taxon>Haemosporida</taxon>
        <taxon>Plasmodiidae</taxon>
        <taxon>Plasmodium</taxon>
        <taxon>Plasmodium (Plasmodium)</taxon>
    </lineage>
</organism>
<keyword evidence="2" id="KW-1133">Transmembrane helix</keyword>
<accession>A0A1Y1JG09</accession>
<feature type="region of interest" description="Disordered" evidence="1">
    <location>
        <begin position="130"/>
        <end position="151"/>
    </location>
</feature>
<dbReference type="GeneID" id="39746860"/>
<dbReference type="EMBL" id="BDQF01000008">
    <property type="protein sequence ID" value="GAW80147.1"/>
    <property type="molecule type" value="Genomic_DNA"/>
</dbReference>
<sequence>MTRDKENVINCRRLHRANMIFATISNNHNYICIITHYENTYNLELFSTINQMQKIFRKSIPDNINKVYINDNDTYICATSQNGSLYILDMKGNIVHKNEKLHCLYRKKKDFQRGSTPLKIGYSKRKRKKETTSIYVDQENPKKDSIPNENDKKKFKTDKIVTKDKFIESLLNNNKEKPKSDKLMCAKSKLTWSGKNGNIKNKALTNSLVEKVERNKKITDQNGITIKSGITLSKLKTKGCENCEQKCAEKCAEKRYKKVILSKPQKDFNINMSNDQREESSEPMELSCDTNDKKNENEKQHPCVKTNLDSFEKDDFTLKKNLRDDYIIPSVKENRSKSEGEKRELNSNKTEYENFPLEVVDIYWIGLEKEGKNNFPENNTYHSFYNFFDVLHIIYSVDIGLNIICSINLKIIIYKYNILDNVYNNINSFRQLKDNIVHAFMEEFIKKCKSKNKQSCLRYIKLGKYNCYRTKMNNLNTSLRRINNYRCIGLLNTHNDSITLDFCPPYYLDLKEHIVKKIFNDLIIDIKQSYVSDDQLYILVNYYVHVKRKHLKFSSLEAKGCRRSIPEKENNQFIQTNEQLYSHVENSKKVASNLTTFHINGNISEDKRKSRYKKFNVIKMLKNREKTNELELKSHKKKICLLGIQRISYLDKEFKSVKKIVLYLQYSFSIVHNIFHIYKQMSSIYTKCNEYKKLHKKYESILQLNEHFKRFYYRDRTLIYFSKYMKNRKENFDEKLYNLFFKKNEKRDFARYYEAIKKMINENTVCCTCSKERFLIQNSNPMNKQKKDNLLRNQPVECSSNSGRQINGITPFTSDENEPAERNCNDSLTDATTHDGTKKKLGSCSKSRCKSTGCTMKKEISLNNTKEKMFNNCKGDSVSTNGRSLNEVPSSDYLTNVMIKESKVVPENKKGETNCLQRMVVEKEINGADKIINKKNNCNINNVKVKEKKEKEKYINNKRQFCFPHCRTNNEKYRNEIYRKKEQSVHRMCTKNRIGDSKNRANDVLNKKRNGIVHKQMEKKRLDTIGHSYGDHTKEISSCKCCFSGSGNNNLMRFTGCTGKVLQMGEKLGKKTEEKEAKERELAKEEEVATEENFIPLSEGEMEEQFLKSRKFIVPIGQNICNNCEILIEKKTIHNYEKLELNYEIPKKNKKINDEEIYSSLIKDVHVMYGEKNCPINILLLLQEFSEKELERCMVNFQMILNYYEKVFLENINEHLKNLFKIVNICKTLSNNIHTLLKKYSLDKIKKLYELIIYCVEMFQTYYNLQTHLHIFLFLIKLLLFISKNIYFEKFPHYKEAFSNFRSDDMEIFKNYNFIKGYKKIHFNYFDEYLHNNYVKTHKFYVALCEVRLNLIHILQIFDHSKRGSNRRRKNNNSRSFPALYNISILSLQNINQFNYFTLPKNTKKDDSVQNFSYFDNILYKNSSIFYPFYVCTCDRFSFLCINKYYQSDFRFKLIQKRTLGITLYPLTVLNIVVISKNLFYIFTKNDRTLNVTLLKVKYEKLKRNTHKSKREVKSMNNLSVLKCSNLESYYPSVNTFDLKIQSLCDSIIANCEPHMCMILEGS</sequence>
<proteinExistence type="predicted"/>
<keyword evidence="2" id="KW-0812">Transmembrane</keyword>
<feature type="compositionally biased region" description="Basic and acidic residues" evidence="1">
    <location>
        <begin position="139"/>
        <end position="151"/>
    </location>
</feature>
<keyword evidence="2" id="KW-0472">Membrane</keyword>
<feature type="region of interest" description="Disordered" evidence="1">
    <location>
        <begin position="807"/>
        <end position="837"/>
    </location>
</feature>
<feature type="region of interest" description="Disordered" evidence="1">
    <location>
        <begin position="272"/>
        <end position="301"/>
    </location>
</feature>
<comment type="caution">
    <text evidence="3">The sequence shown here is derived from an EMBL/GenBank/DDBJ whole genome shotgun (WGS) entry which is preliminary data.</text>
</comment>
<evidence type="ECO:0000256" key="2">
    <source>
        <dbReference type="SAM" id="Phobius"/>
    </source>
</evidence>
<reference evidence="4" key="1">
    <citation type="submission" date="2017-04" db="EMBL/GenBank/DDBJ databases">
        <title>Plasmodium gonderi genome.</title>
        <authorList>
            <person name="Arisue N."/>
            <person name="Honma H."/>
            <person name="Kawai S."/>
            <person name="Tougan T."/>
            <person name="Tanabe K."/>
            <person name="Horii T."/>
        </authorList>
    </citation>
    <scope>NUCLEOTIDE SEQUENCE [LARGE SCALE GENOMIC DNA]</scope>
    <source>
        <strain evidence="4">ATCC 30045</strain>
    </source>
</reference>
<dbReference type="RefSeq" id="XP_028542736.1">
    <property type="nucleotide sequence ID" value="XM_028686935.1"/>
</dbReference>
<keyword evidence="4" id="KW-1185">Reference proteome</keyword>
<dbReference type="Proteomes" id="UP000195521">
    <property type="component" value="Unassembled WGS sequence"/>
</dbReference>
<evidence type="ECO:0000313" key="4">
    <source>
        <dbReference type="Proteomes" id="UP000195521"/>
    </source>
</evidence>
<protein>
    <submittedName>
        <fullName evidence="3">Uncharacterized protein</fullName>
    </submittedName>
</protein>
<dbReference type="OrthoDB" id="45365at2759"/>